<evidence type="ECO:0000313" key="3">
    <source>
        <dbReference type="Proteomes" id="UP001066276"/>
    </source>
</evidence>
<protein>
    <submittedName>
        <fullName evidence="2">Uncharacterized protein</fullName>
    </submittedName>
</protein>
<feature type="compositionally biased region" description="Basic and acidic residues" evidence="1">
    <location>
        <begin position="69"/>
        <end position="84"/>
    </location>
</feature>
<comment type="caution">
    <text evidence="2">The sequence shown here is derived from an EMBL/GenBank/DDBJ whole genome shotgun (WGS) entry which is preliminary data.</text>
</comment>
<feature type="region of interest" description="Disordered" evidence="1">
    <location>
        <begin position="1"/>
        <end position="27"/>
    </location>
</feature>
<name>A0AAV7P173_PLEWA</name>
<evidence type="ECO:0000313" key="2">
    <source>
        <dbReference type="EMBL" id="KAJ1120925.1"/>
    </source>
</evidence>
<sequence length="133" mass="15257">MCRTWNRSSHVRPGPRPPPPNRLQGDTSTKCQLLYETLLIHRILFVKKKKLNGKDGCCYKVRENWKRKQEAEAGVVRRDDDERTSGLARPRRLSSLSPRRRLEHPGHPVLSACHWLSRPPSCGGPRALSTQTQ</sequence>
<organism evidence="2 3">
    <name type="scientific">Pleurodeles waltl</name>
    <name type="common">Iberian ribbed newt</name>
    <dbReference type="NCBI Taxonomy" id="8319"/>
    <lineage>
        <taxon>Eukaryota</taxon>
        <taxon>Metazoa</taxon>
        <taxon>Chordata</taxon>
        <taxon>Craniata</taxon>
        <taxon>Vertebrata</taxon>
        <taxon>Euteleostomi</taxon>
        <taxon>Amphibia</taxon>
        <taxon>Batrachia</taxon>
        <taxon>Caudata</taxon>
        <taxon>Salamandroidea</taxon>
        <taxon>Salamandridae</taxon>
        <taxon>Pleurodelinae</taxon>
        <taxon>Pleurodeles</taxon>
    </lineage>
</organism>
<gene>
    <name evidence="2" type="ORF">NDU88_009072</name>
</gene>
<feature type="region of interest" description="Disordered" evidence="1">
    <location>
        <begin position="69"/>
        <end position="103"/>
    </location>
</feature>
<keyword evidence="3" id="KW-1185">Reference proteome</keyword>
<dbReference type="Proteomes" id="UP001066276">
    <property type="component" value="Chromosome 8"/>
</dbReference>
<evidence type="ECO:0000256" key="1">
    <source>
        <dbReference type="SAM" id="MobiDB-lite"/>
    </source>
</evidence>
<accession>A0AAV7P173</accession>
<proteinExistence type="predicted"/>
<reference evidence="2" key="1">
    <citation type="journal article" date="2022" name="bioRxiv">
        <title>Sequencing and chromosome-scale assembly of the giantPleurodeles waltlgenome.</title>
        <authorList>
            <person name="Brown T."/>
            <person name="Elewa A."/>
            <person name="Iarovenko S."/>
            <person name="Subramanian E."/>
            <person name="Araus A.J."/>
            <person name="Petzold A."/>
            <person name="Susuki M."/>
            <person name="Suzuki K.-i.T."/>
            <person name="Hayashi T."/>
            <person name="Toyoda A."/>
            <person name="Oliveira C."/>
            <person name="Osipova E."/>
            <person name="Leigh N.D."/>
            <person name="Simon A."/>
            <person name="Yun M.H."/>
        </authorList>
    </citation>
    <scope>NUCLEOTIDE SEQUENCE</scope>
    <source>
        <strain evidence="2">20211129_DDA</strain>
        <tissue evidence="2">Liver</tissue>
    </source>
</reference>
<dbReference type="EMBL" id="JANPWB010000012">
    <property type="protein sequence ID" value="KAJ1120925.1"/>
    <property type="molecule type" value="Genomic_DNA"/>
</dbReference>
<dbReference type="AlphaFoldDB" id="A0AAV7P173"/>